<dbReference type="InterPro" id="IPR051267">
    <property type="entry name" value="STEAP_metalloreductase"/>
</dbReference>
<evidence type="ECO:0000313" key="4">
    <source>
        <dbReference type="Proteomes" id="UP001157034"/>
    </source>
</evidence>
<keyword evidence="1" id="KW-0560">Oxidoreductase</keyword>
<dbReference type="RefSeq" id="WP_284252926.1">
    <property type="nucleotide sequence ID" value="NZ_BAAAQO010000003.1"/>
</dbReference>
<evidence type="ECO:0000256" key="1">
    <source>
        <dbReference type="ARBA" id="ARBA00023002"/>
    </source>
</evidence>
<dbReference type="InterPro" id="IPR036291">
    <property type="entry name" value="NAD(P)-bd_dom_sf"/>
</dbReference>
<dbReference type="SUPFAM" id="SSF51735">
    <property type="entry name" value="NAD(P)-binding Rossmann-fold domains"/>
    <property type="match status" value="1"/>
</dbReference>
<name>A0ABQ6K3A6_9MICO</name>
<dbReference type="Proteomes" id="UP001157034">
    <property type="component" value="Unassembled WGS sequence"/>
</dbReference>
<proteinExistence type="predicted"/>
<sequence length="214" mass="22078">MKIGILGAGKAGTSIARAAIAAGDEVAIAASGDAERIRLIVEVLVPGAVPTTAAEAVRDADLVVLAVPMHKFRAVDPALLAGKIVIDVMNYWEPIDGRIDELADAPYGTSVLVQRAFPGARVVKSLNHLGYHELEEDARPAGAADRRAVAAASDDDAALATVLAFVDRIGFDPVDAGPLARGILLEPGSPLFGAPHDRAAFEAVLDAHAEALVA</sequence>
<organism evidence="3 4">
    <name type="scientific">Pseudolysinimonas kribbensis</name>
    <dbReference type="NCBI Taxonomy" id="433641"/>
    <lineage>
        <taxon>Bacteria</taxon>
        <taxon>Bacillati</taxon>
        <taxon>Actinomycetota</taxon>
        <taxon>Actinomycetes</taxon>
        <taxon>Micrococcales</taxon>
        <taxon>Microbacteriaceae</taxon>
        <taxon>Pseudolysinimonas</taxon>
    </lineage>
</organism>
<dbReference type="Gene3D" id="3.40.50.720">
    <property type="entry name" value="NAD(P)-binding Rossmann-like Domain"/>
    <property type="match status" value="1"/>
</dbReference>
<feature type="domain" description="Pyrroline-5-carboxylate reductase catalytic N-terminal" evidence="2">
    <location>
        <begin position="2"/>
        <end position="91"/>
    </location>
</feature>
<reference evidence="4" key="1">
    <citation type="journal article" date="2019" name="Int. J. Syst. Evol. Microbiol.">
        <title>The Global Catalogue of Microorganisms (GCM) 10K type strain sequencing project: providing services to taxonomists for standard genome sequencing and annotation.</title>
        <authorList>
            <consortium name="The Broad Institute Genomics Platform"/>
            <consortium name="The Broad Institute Genome Sequencing Center for Infectious Disease"/>
            <person name="Wu L."/>
            <person name="Ma J."/>
        </authorList>
    </citation>
    <scope>NUCLEOTIDE SEQUENCE [LARGE SCALE GENOMIC DNA]</scope>
    <source>
        <strain evidence="4">NBRC 108894</strain>
    </source>
</reference>
<dbReference type="Pfam" id="PF03807">
    <property type="entry name" value="F420_oxidored"/>
    <property type="match status" value="1"/>
</dbReference>
<keyword evidence="4" id="KW-1185">Reference proteome</keyword>
<protein>
    <recommendedName>
        <fullName evidence="2">Pyrroline-5-carboxylate reductase catalytic N-terminal domain-containing protein</fullName>
    </recommendedName>
</protein>
<evidence type="ECO:0000259" key="2">
    <source>
        <dbReference type="Pfam" id="PF03807"/>
    </source>
</evidence>
<accession>A0ABQ6K3A6</accession>
<dbReference type="EMBL" id="BSVB01000001">
    <property type="protein sequence ID" value="GMA93924.1"/>
    <property type="molecule type" value="Genomic_DNA"/>
</dbReference>
<dbReference type="InterPro" id="IPR028939">
    <property type="entry name" value="P5C_Rdtase_cat_N"/>
</dbReference>
<gene>
    <name evidence="3" type="ORF">GCM10025881_07480</name>
</gene>
<comment type="caution">
    <text evidence="3">The sequence shown here is derived from an EMBL/GenBank/DDBJ whole genome shotgun (WGS) entry which is preliminary data.</text>
</comment>
<dbReference type="PANTHER" id="PTHR14239">
    <property type="entry name" value="DUDULIN-RELATED"/>
    <property type="match status" value="1"/>
</dbReference>
<evidence type="ECO:0000313" key="3">
    <source>
        <dbReference type="EMBL" id="GMA93924.1"/>
    </source>
</evidence>